<organism evidence="2 3">
    <name type="scientific">Citrobacter freundii</name>
    <dbReference type="NCBI Taxonomy" id="546"/>
    <lineage>
        <taxon>Bacteria</taxon>
        <taxon>Pseudomonadati</taxon>
        <taxon>Pseudomonadota</taxon>
        <taxon>Gammaproteobacteria</taxon>
        <taxon>Enterobacterales</taxon>
        <taxon>Enterobacteriaceae</taxon>
        <taxon>Citrobacter</taxon>
        <taxon>Citrobacter freundii complex</taxon>
    </lineage>
</organism>
<dbReference type="Proteomes" id="UP000510650">
    <property type="component" value="Chromosome"/>
</dbReference>
<accession>A0A7H9FM85</accession>
<feature type="domain" description="DNA utilization protein HofO C-terminal" evidence="1">
    <location>
        <begin position="85"/>
        <end position="152"/>
    </location>
</feature>
<proteinExistence type="predicted"/>
<evidence type="ECO:0000313" key="3">
    <source>
        <dbReference type="Proteomes" id="UP000510650"/>
    </source>
</evidence>
<dbReference type="RefSeq" id="WP_115257307.1">
    <property type="nucleotide sequence ID" value="NZ_CP055466.1"/>
</dbReference>
<evidence type="ECO:0000313" key="2">
    <source>
        <dbReference type="EMBL" id="QLO12171.1"/>
    </source>
</evidence>
<sequence>MNVLCDRWLALSPRCRIVCWGGWSVTMALMVMLCLLYPLRQEWNVQREELRQQHAANQAQWRNLYQLVTPADPTLWANDENTMPFSALDFQTPLSRLTHWQPSAQGGEMTLKPAWDAVPALFVRLAERGMQVNGFSLHLENAELMLTLQLERLNDG</sequence>
<name>A0A7H9FM85_CITFR</name>
<dbReference type="AlphaFoldDB" id="A0A7H9FM85"/>
<protein>
    <recommendedName>
        <fullName evidence="1">DNA utilization protein HofO C-terminal domain-containing protein</fullName>
    </recommendedName>
</protein>
<dbReference type="InterPro" id="IPR057522">
    <property type="entry name" value="HofO_C"/>
</dbReference>
<reference evidence="3" key="1">
    <citation type="submission" date="2020-06" db="EMBL/GenBank/DDBJ databases">
        <title>REHAB project genomes.</title>
        <authorList>
            <person name="Shaw L.P."/>
        </authorList>
    </citation>
    <scope>NUCLEOTIDE SEQUENCE [LARGE SCALE GENOMIC DNA]</scope>
    <source>
        <strain evidence="3">RHBSTW-00398</strain>
    </source>
</reference>
<gene>
    <name evidence="2" type="ORF">HV183_01305</name>
</gene>
<evidence type="ECO:0000259" key="1">
    <source>
        <dbReference type="Pfam" id="PF25319"/>
    </source>
</evidence>
<dbReference type="EMBL" id="CP055538">
    <property type="protein sequence ID" value="QLO12171.1"/>
    <property type="molecule type" value="Genomic_DNA"/>
</dbReference>
<dbReference type="Pfam" id="PF25319">
    <property type="entry name" value="HofO"/>
    <property type="match status" value="1"/>
</dbReference>